<organism evidence="2 3">
    <name type="scientific">Malus baccata</name>
    <name type="common">Siberian crab apple</name>
    <name type="synonym">Pyrus baccata</name>
    <dbReference type="NCBI Taxonomy" id="106549"/>
    <lineage>
        <taxon>Eukaryota</taxon>
        <taxon>Viridiplantae</taxon>
        <taxon>Streptophyta</taxon>
        <taxon>Embryophyta</taxon>
        <taxon>Tracheophyta</taxon>
        <taxon>Spermatophyta</taxon>
        <taxon>Magnoliopsida</taxon>
        <taxon>eudicotyledons</taxon>
        <taxon>Gunneridae</taxon>
        <taxon>Pentapetalae</taxon>
        <taxon>rosids</taxon>
        <taxon>fabids</taxon>
        <taxon>Rosales</taxon>
        <taxon>Rosaceae</taxon>
        <taxon>Amygdaloideae</taxon>
        <taxon>Maleae</taxon>
        <taxon>Malus</taxon>
    </lineage>
</organism>
<name>A0A540LEA7_MALBA</name>
<sequence length="84" mass="9088">MTSERELLWRLRSGAGRGGRGCREGRNHGGRTTGGRSDDIGGVEMQEDGVGGVEMQEDGVGDAGVDGVQKWKVLKRKEKESSRE</sequence>
<comment type="caution">
    <text evidence="2">The sequence shown here is derived from an EMBL/GenBank/DDBJ whole genome shotgun (WGS) entry which is preliminary data.</text>
</comment>
<gene>
    <name evidence="2" type="ORF">C1H46_029654</name>
</gene>
<keyword evidence="3" id="KW-1185">Reference proteome</keyword>
<evidence type="ECO:0000256" key="1">
    <source>
        <dbReference type="SAM" id="MobiDB-lite"/>
    </source>
</evidence>
<evidence type="ECO:0000313" key="2">
    <source>
        <dbReference type="EMBL" id="TQD84806.1"/>
    </source>
</evidence>
<reference evidence="2 3" key="1">
    <citation type="journal article" date="2019" name="G3 (Bethesda)">
        <title>Sequencing of a Wild Apple (Malus baccata) Genome Unravels the Differences Between Cultivated and Wild Apple Species Regarding Disease Resistance and Cold Tolerance.</title>
        <authorList>
            <person name="Chen X."/>
        </authorList>
    </citation>
    <scope>NUCLEOTIDE SEQUENCE [LARGE SCALE GENOMIC DNA]</scope>
    <source>
        <strain evidence="3">cv. Shandingzi</strain>
        <tissue evidence="2">Leaves</tissue>
    </source>
</reference>
<dbReference type="Proteomes" id="UP000315295">
    <property type="component" value="Unassembled WGS sequence"/>
</dbReference>
<accession>A0A540LEA7</accession>
<feature type="region of interest" description="Disordered" evidence="1">
    <location>
        <begin position="12"/>
        <end position="45"/>
    </location>
</feature>
<protein>
    <submittedName>
        <fullName evidence="2">Uncharacterized protein</fullName>
    </submittedName>
</protein>
<dbReference type="EMBL" id="VIEB01000620">
    <property type="protein sequence ID" value="TQD84806.1"/>
    <property type="molecule type" value="Genomic_DNA"/>
</dbReference>
<dbReference type="AlphaFoldDB" id="A0A540LEA7"/>
<evidence type="ECO:0000313" key="3">
    <source>
        <dbReference type="Proteomes" id="UP000315295"/>
    </source>
</evidence>
<proteinExistence type="predicted"/>